<sequence>MDPVKGAAGLGAVALVVGGGYALKGGLDSWTPEHSFLYEMNEFEKTYAVGTFGRIYGKYLIDPNKDQAWWNKQFKEVWKKDYEPKAGTALDSNLSDEFKKDTKVDKAFGTDEKALNRVCEAAYKKTSKDEIKPATDTDEPKKKYRAAIWKYCSIFEKELLTVKDGKDSVQDEKIGKAKETILASVKSENNNKFWSHRQKEFFYGGDSKEGIGRDANKEKAFGKLYKEKNSKSEKADALKDTCKSVYSEASTDATLQTEAVKYCGLLEETTPPAGNA</sequence>
<dbReference type="EMBL" id="BIMN01000003">
    <property type="protein sequence ID" value="GCE63660.1"/>
    <property type="molecule type" value="Genomic_DNA"/>
</dbReference>
<proteinExistence type="predicted"/>
<organism evidence="1 2">
    <name type="scientific">Candidatus Mycoplasma haematohominis</name>
    <dbReference type="NCBI Taxonomy" id="1494318"/>
    <lineage>
        <taxon>Bacteria</taxon>
        <taxon>Bacillati</taxon>
        <taxon>Mycoplasmatota</taxon>
        <taxon>Mollicutes</taxon>
        <taxon>Mycoplasmataceae</taxon>
        <taxon>Mycoplasma</taxon>
    </lineage>
</organism>
<dbReference type="AlphaFoldDB" id="A0A478FUD5"/>
<accession>A0A478FUD5</accession>
<name>A0A478FUD5_9MOLU</name>
<evidence type="ECO:0000313" key="2">
    <source>
        <dbReference type="Proteomes" id="UP000324831"/>
    </source>
</evidence>
<reference evidence="1 2" key="1">
    <citation type="submission" date="2019-01" db="EMBL/GenBank/DDBJ databases">
        <title>Draft genome sequences of Candidatus Mycoplasma haemohominis SWG34-3 identified from a patient with pyrexia, anemia and liver dysfunction.</title>
        <authorList>
            <person name="Sekizuka T."/>
            <person name="Hattori N."/>
            <person name="Katano H."/>
            <person name="Takuma T."/>
            <person name="Ito T."/>
            <person name="Arai N."/>
            <person name="Yanai R."/>
            <person name="Ishii S."/>
            <person name="Miura Y."/>
            <person name="Tokunaga T."/>
            <person name="Watanabe H."/>
            <person name="Nomura N."/>
            <person name="Eguchi J."/>
            <person name="Arai T."/>
            <person name="Hasegawa H."/>
            <person name="Nakamaki T."/>
            <person name="Wakita T."/>
            <person name="Niki Y."/>
            <person name="Kuroda M."/>
        </authorList>
    </citation>
    <scope>NUCLEOTIDE SEQUENCE [LARGE SCALE GENOMIC DNA]</scope>
    <source>
        <strain evidence="1">SWG34-3</strain>
    </source>
</reference>
<gene>
    <name evidence="1" type="ORF">MHSWG343_06600</name>
</gene>
<dbReference type="Proteomes" id="UP000324831">
    <property type="component" value="Unassembled WGS sequence"/>
</dbReference>
<evidence type="ECO:0000313" key="1">
    <source>
        <dbReference type="EMBL" id="GCE63660.1"/>
    </source>
</evidence>
<protein>
    <submittedName>
        <fullName evidence="1">Uncharacterized protein</fullName>
    </submittedName>
</protein>
<comment type="caution">
    <text evidence="1">The sequence shown here is derived from an EMBL/GenBank/DDBJ whole genome shotgun (WGS) entry which is preliminary data.</text>
</comment>